<feature type="compositionally biased region" description="Polar residues" evidence="1">
    <location>
        <begin position="15"/>
        <end position="25"/>
    </location>
</feature>
<evidence type="ECO:0000256" key="1">
    <source>
        <dbReference type="SAM" id="MobiDB-lite"/>
    </source>
</evidence>
<evidence type="ECO:0000313" key="2">
    <source>
        <dbReference type="EMBL" id="KAF6163577.1"/>
    </source>
</evidence>
<organism evidence="2 3">
    <name type="scientific">Kingdonia uniflora</name>
    <dbReference type="NCBI Taxonomy" id="39325"/>
    <lineage>
        <taxon>Eukaryota</taxon>
        <taxon>Viridiplantae</taxon>
        <taxon>Streptophyta</taxon>
        <taxon>Embryophyta</taxon>
        <taxon>Tracheophyta</taxon>
        <taxon>Spermatophyta</taxon>
        <taxon>Magnoliopsida</taxon>
        <taxon>Ranunculales</taxon>
        <taxon>Circaeasteraceae</taxon>
        <taxon>Kingdonia</taxon>
    </lineage>
</organism>
<name>A0A7J7N8V1_9MAGN</name>
<evidence type="ECO:0000313" key="3">
    <source>
        <dbReference type="Proteomes" id="UP000541444"/>
    </source>
</evidence>
<feature type="compositionally biased region" description="Polar residues" evidence="1">
    <location>
        <begin position="77"/>
        <end position="106"/>
    </location>
</feature>
<comment type="caution">
    <text evidence="2">The sequence shown here is derived from an EMBL/GenBank/DDBJ whole genome shotgun (WGS) entry which is preliminary data.</text>
</comment>
<keyword evidence="3" id="KW-1185">Reference proteome</keyword>
<feature type="compositionally biased region" description="Basic and acidic residues" evidence="1">
    <location>
        <begin position="44"/>
        <end position="56"/>
    </location>
</feature>
<feature type="region of interest" description="Disordered" evidence="1">
    <location>
        <begin position="12"/>
        <end position="106"/>
    </location>
</feature>
<sequence length="131" mass="14343">METIDELRAKAVASMSATTNPNSKLNQKKRGRPLEEEGELSSPDDEHTPTRRETIVRPKIVSENGKANKESGENDEFPSSSARQSTCPTTSAVEPNVATTSKQTRSSSIGRFFQLCDFLNSTIFSSASSMR</sequence>
<reference evidence="2 3" key="1">
    <citation type="journal article" date="2020" name="IScience">
        <title>Genome Sequencing of the Endangered Kingdonia uniflora (Circaeasteraceae, Ranunculales) Reveals Potential Mechanisms of Evolutionary Specialization.</title>
        <authorList>
            <person name="Sun Y."/>
            <person name="Deng T."/>
            <person name="Zhang A."/>
            <person name="Moore M.J."/>
            <person name="Landis J.B."/>
            <person name="Lin N."/>
            <person name="Zhang H."/>
            <person name="Zhang X."/>
            <person name="Huang J."/>
            <person name="Zhang X."/>
            <person name="Sun H."/>
            <person name="Wang H."/>
        </authorList>
    </citation>
    <scope>NUCLEOTIDE SEQUENCE [LARGE SCALE GENOMIC DNA]</scope>
    <source>
        <strain evidence="2">TB1705</strain>
        <tissue evidence="2">Leaf</tissue>
    </source>
</reference>
<gene>
    <name evidence="2" type="ORF">GIB67_022142</name>
</gene>
<proteinExistence type="predicted"/>
<dbReference type="EMBL" id="JACGCM010000972">
    <property type="protein sequence ID" value="KAF6163577.1"/>
    <property type="molecule type" value="Genomic_DNA"/>
</dbReference>
<dbReference type="Proteomes" id="UP000541444">
    <property type="component" value="Unassembled WGS sequence"/>
</dbReference>
<dbReference type="AlphaFoldDB" id="A0A7J7N8V1"/>
<protein>
    <submittedName>
        <fullName evidence="2">Uncharacterized protein</fullName>
    </submittedName>
</protein>
<accession>A0A7J7N8V1</accession>